<comment type="caution">
    <text evidence="3">The sequence shown here is derived from an EMBL/GenBank/DDBJ whole genome shotgun (WGS) entry which is preliminary data.</text>
</comment>
<accession>A0ABV7LMJ4</accession>
<feature type="domain" description="Glycosyltransferase 2-like" evidence="2">
    <location>
        <begin position="7"/>
        <end position="177"/>
    </location>
</feature>
<dbReference type="Proteomes" id="UP001595579">
    <property type="component" value="Unassembled WGS sequence"/>
</dbReference>
<reference evidence="4" key="1">
    <citation type="journal article" date="2019" name="Int. J. Syst. Evol. Microbiol.">
        <title>The Global Catalogue of Microorganisms (GCM) 10K type strain sequencing project: providing services to taxonomists for standard genome sequencing and annotation.</title>
        <authorList>
            <consortium name="The Broad Institute Genomics Platform"/>
            <consortium name="The Broad Institute Genome Sequencing Center for Infectious Disease"/>
            <person name="Wu L."/>
            <person name="Ma J."/>
        </authorList>
    </citation>
    <scope>NUCLEOTIDE SEQUENCE [LARGE SCALE GENOMIC DNA]</scope>
    <source>
        <strain evidence="4">CECT 7698</strain>
    </source>
</reference>
<sequence>MQKLLVSIVIATYNRARLLGQAIQSIVDQTYRPLETVVVDDGSTDETRNMVLAFERCWSHRDGLFLHYLAQDNGGPATARNRGIQASRGEYLLFLDDDDLMAGDAVDHLVTALRGRSGAAISYGSYANASEEGVPDQAIQQPKPIRSQQELLDNMIRGTWFVPIHGHLFTRQAVERIGEWNPLLPSQEDDEFILRAMLQDASFVPAPQARVFYRQHVGIRRSHPGIAGSWDERGQTQRLQADLAIRELAFRELGQRGQLAQFQDAFAGWYRRLLARYRPLLDKVDLSGNDLIQWVCKSAHTATDRGNEPAQSVKPHRLGSLLPWTPDGPAPTGT</sequence>
<organism evidence="3 4">
    <name type="scientific">Litchfieldella rifensis</name>
    <dbReference type="NCBI Taxonomy" id="762643"/>
    <lineage>
        <taxon>Bacteria</taxon>
        <taxon>Pseudomonadati</taxon>
        <taxon>Pseudomonadota</taxon>
        <taxon>Gammaproteobacteria</taxon>
        <taxon>Oceanospirillales</taxon>
        <taxon>Halomonadaceae</taxon>
        <taxon>Litchfieldella</taxon>
    </lineage>
</organism>
<gene>
    <name evidence="3" type="ORF">ACFOEV_08950</name>
</gene>
<dbReference type="EMBL" id="JBHRUG010000017">
    <property type="protein sequence ID" value="MFC3283732.1"/>
    <property type="molecule type" value="Genomic_DNA"/>
</dbReference>
<dbReference type="InterPro" id="IPR050834">
    <property type="entry name" value="Glycosyltransf_2"/>
</dbReference>
<feature type="region of interest" description="Disordered" evidence="1">
    <location>
        <begin position="303"/>
        <end position="334"/>
    </location>
</feature>
<evidence type="ECO:0000313" key="3">
    <source>
        <dbReference type="EMBL" id="MFC3283732.1"/>
    </source>
</evidence>
<name>A0ABV7LMJ4_9GAMM</name>
<dbReference type="PANTHER" id="PTHR43685">
    <property type="entry name" value="GLYCOSYLTRANSFERASE"/>
    <property type="match status" value="1"/>
</dbReference>
<dbReference type="Pfam" id="PF00535">
    <property type="entry name" value="Glycos_transf_2"/>
    <property type="match status" value="1"/>
</dbReference>
<dbReference type="SUPFAM" id="SSF53448">
    <property type="entry name" value="Nucleotide-diphospho-sugar transferases"/>
    <property type="match status" value="1"/>
</dbReference>
<evidence type="ECO:0000259" key="2">
    <source>
        <dbReference type="Pfam" id="PF00535"/>
    </source>
</evidence>
<dbReference type="RefSeq" id="WP_386773001.1">
    <property type="nucleotide sequence ID" value="NZ_JBHRUG010000017.1"/>
</dbReference>
<protein>
    <submittedName>
        <fullName evidence="3">Glycosyltransferase family 2 protein</fullName>
    </submittedName>
</protein>
<evidence type="ECO:0000313" key="4">
    <source>
        <dbReference type="Proteomes" id="UP001595579"/>
    </source>
</evidence>
<evidence type="ECO:0000256" key="1">
    <source>
        <dbReference type="SAM" id="MobiDB-lite"/>
    </source>
</evidence>
<dbReference type="PANTHER" id="PTHR43685:SF11">
    <property type="entry name" value="GLYCOSYLTRANSFERASE TAGX-RELATED"/>
    <property type="match status" value="1"/>
</dbReference>
<dbReference type="CDD" id="cd00761">
    <property type="entry name" value="Glyco_tranf_GTA_type"/>
    <property type="match status" value="1"/>
</dbReference>
<proteinExistence type="predicted"/>
<dbReference type="InterPro" id="IPR029044">
    <property type="entry name" value="Nucleotide-diphossugar_trans"/>
</dbReference>
<dbReference type="InterPro" id="IPR001173">
    <property type="entry name" value="Glyco_trans_2-like"/>
</dbReference>
<keyword evidence="4" id="KW-1185">Reference proteome</keyword>
<dbReference type="Gene3D" id="3.90.550.10">
    <property type="entry name" value="Spore Coat Polysaccharide Biosynthesis Protein SpsA, Chain A"/>
    <property type="match status" value="1"/>
</dbReference>